<dbReference type="GO" id="GO:0004867">
    <property type="term" value="F:serine-type endopeptidase inhibitor activity"/>
    <property type="evidence" value="ECO:0007669"/>
    <property type="project" value="InterPro"/>
</dbReference>
<evidence type="ECO:0000256" key="1">
    <source>
        <dbReference type="RuleBase" id="RU000411"/>
    </source>
</evidence>
<dbReference type="Proteomes" id="UP000584931">
    <property type="component" value="Unassembled WGS sequence"/>
</dbReference>
<sequence length="367" mass="39920">MQPSTSPRRDHLEFAAALDRVLARTGGSHVWSPHSVGTVLGLLAAGASGRTLDELEALLGPDTKGQLEALDAAVDTGSDPDLATLNGLYVPADLEVLPDFEARVRGRAGAEVGRADFARDAEGVRSRINGKVADVTRGLIRELLPPGSVRPDLRMLLVNALWVKVVWPDPFDPAQTRARTFHTPDGKRRVPTMHRSARLPHAQARGWSMVSLEGDHELVLDVLLPDGRTTAPPPVSAEVLADLYRERSSQQVELALPRFRVETDTSLLEPLAAVGVRRMATDEARFDGISPEPLRADEILHQSVLRVDEKGAEGAAATAVMMLRAAFTPTRPVRFTVDRPFVFVLRRRESVLFLGRVTDPVDPGPAV</sequence>
<dbReference type="AlphaFoldDB" id="A0A7Y9X7G1"/>
<evidence type="ECO:0000259" key="2">
    <source>
        <dbReference type="SMART" id="SM00093"/>
    </source>
</evidence>
<protein>
    <submittedName>
        <fullName evidence="3">Serpin B</fullName>
    </submittedName>
</protein>
<dbReference type="EMBL" id="JACCHL010000001">
    <property type="protein sequence ID" value="NYH50604.1"/>
    <property type="molecule type" value="Genomic_DNA"/>
</dbReference>
<dbReference type="PANTHER" id="PTHR11461">
    <property type="entry name" value="SERINE PROTEASE INHIBITOR, SERPIN"/>
    <property type="match status" value="1"/>
</dbReference>
<dbReference type="GO" id="GO:0005615">
    <property type="term" value="C:extracellular space"/>
    <property type="evidence" value="ECO:0007669"/>
    <property type="project" value="InterPro"/>
</dbReference>
<dbReference type="InterPro" id="IPR042185">
    <property type="entry name" value="Serpin_sf_2"/>
</dbReference>
<organism evidence="3 4">
    <name type="scientific">Nocardiopsis sinuspersici</name>
    <dbReference type="NCBI Taxonomy" id="501010"/>
    <lineage>
        <taxon>Bacteria</taxon>
        <taxon>Bacillati</taxon>
        <taxon>Actinomycetota</taxon>
        <taxon>Actinomycetes</taxon>
        <taxon>Streptosporangiales</taxon>
        <taxon>Nocardiopsidaceae</taxon>
        <taxon>Nocardiopsis</taxon>
    </lineage>
</organism>
<dbReference type="SMART" id="SM00093">
    <property type="entry name" value="SERPIN"/>
    <property type="match status" value="1"/>
</dbReference>
<dbReference type="PANTHER" id="PTHR11461:SF211">
    <property type="entry name" value="GH10112P-RELATED"/>
    <property type="match status" value="1"/>
</dbReference>
<comment type="caution">
    <text evidence="3">The sequence shown here is derived from an EMBL/GenBank/DDBJ whole genome shotgun (WGS) entry which is preliminary data.</text>
</comment>
<dbReference type="PROSITE" id="PS00284">
    <property type="entry name" value="SERPIN"/>
    <property type="match status" value="1"/>
</dbReference>
<name>A0A7Y9X7G1_9ACTN</name>
<gene>
    <name evidence="3" type="ORF">HNR06_000193</name>
</gene>
<dbReference type="InterPro" id="IPR023795">
    <property type="entry name" value="Serpin_CS"/>
</dbReference>
<dbReference type="CDD" id="cd19590">
    <property type="entry name" value="serpin_thermopin-like"/>
    <property type="match status" value="1"/>
</dbReference>
<accession>A0A7Y9X7G1</accession>
<comment type="similarity">
    <text evidence="1">Belongs to the serpin family.</text>
</comment>
<evidence type="ECO:0000313" key="3">
    <source>
        <dbReference type="EMBL" id="NYH50604.1"/>
    </source>
</evidence>
<proteinExistence type="inferred from homology"/>
<dbReference type="SUPFAM" id="SSF56574">
    <property type="entry name" value="Serpins"/>
    <property type="match status" value="1"/>
</dbReference>
<dbReference type="Pfam" id="PF00079">
    <property type="entry name" value="Serpin"/>
    <property type="match status" value="1"/>
</dbReference>
<dbReference type="InterPro" id="IPR023796">
    <property type="entry name" value="Serpin_dom"/>
</dbReference>
<dbReference type="Gene3D" id="3.30.497.10">
    <property type="entry name" value="Antithrombin, subunit I, domain 2"/>
    <property type="match status" value="1"/>
</dbReference>
<dbReference type="InterPro" id="IPR042178">
    <property type="entry name" value="Serpin_sf_1"/>
</dbReference>
<evidence type="ECO:0000313" key="4">
    <source>
        <dbReference type="Proteomes" id="UP000584931"/>
    </source>
</evidence>
<reference evidence="3 4" key="1">
    <citation type="submission" date="2020-07" db="EMBL/GenBank/DDBJ databases">
        <title>Sequencing the genomes of 1000 actinobacteria strains.</title>
        <authorList>
            <person name="Klenk H.-P."/>
        </authorList>
    </citation>
    <scope>NUCLEOTIDE SEQUENCE [LARGE SCALE GENOMIC DNA]</scope>
    <source>
        <strain evidence="3 4">DSM 45278</strain>
    </source>
</reference>
<dbReference type="InterPro" id="IPR036186">
    <property type="entry name" value="Serpin_sf"/>
</dbReference>
<dbReference type="InterPro" id="IPR000215">
    <property type="entry name" value="Serpin_fam"/>
</dbReference>
<dbReference type="RefSeq" id="WP_179808886.1">
    <property type="nucleotide sequence ID" value="NZ_JACCHL010000001.1"/>
</dbReference>
<dbReference type="Gene3D" id="2.30.39.10">
    <property type="entry name" value="Alpha-1-antitrypsin, domain 1"/>
    <property type="match status" value="2"/>
</dbReference>
<feature type="domain" description="Serpin" evidence="2">
    <location>
        <begin position="16"/>
        <end position="360"/>
    </location>
</feature>